<keyword evidence="5" id="KW-1185">Reference proteome</keyword>
<dbReference type="InterPro" id="IPR032710">
    <property type="entry name" value="NTF2-like_dom_sf"/>
</dbReference>
<evidence type="ECO:0000313" key="5">
    <source>
        <dbReference type="Proteomes" id="UP000029989"/>
    </source>
</evidence>
<gene>
    <name evidence="4" type="ORF">N799_13070</name>
</gene>
<feature type="region of interest" description="Disordered" evidence="1">
    <location>
        <begin position="24"/>
        <end position="51"/>
    </location>
</feature>
<proteinExistence type="predicted"/>
<feature type="signal peptide" evidence="2">
    <location>
        <begin position="1"/>
        <end position="22"/>
    </location>
</feature>
<dbReference type="OrthoDB" id="6196903at2"/>
<dbReference type="Gene3D" id="3.10.450.50">
    <property type="match status" value="1"/>
</dbReference>
<dbReference type="AlphaFoldDB" id="A0A0A0F0W7"/>
<keyword evidence="2" id="KW-0732">Signal</keyword>
<dbReference type="Pfam" id="PF13474">
    <property type="entry name" value="SnoaL_3"/>
    <property type="match status" value="1"/>
</dbReference>
<evidence type="ECO:0000313" key="4">
    <source>
        <dbReference type="EMBL" id="KGM56806.1"/>
    </source>
</evidence>
<dbReference type="EMBL" id="AVPT01000008">
    <property type="protein sequence ID" value="KGM56806.1"/>
    <property type="molecule type" value="Genomic_DNA"/>
</dbReference>
<sequence length="173" mass="18526">MKSVATFLVLILAAGGLSVASAQTQPDAASHAHHAPAPPNQPQLDVPAEAEAATAVAERFSDALSSGDLETVGELLAPDVLILESGGAERSREEYLGHHAISDAKFLKGAHRQLLRRRARAAGDLVWIGSESELHAEKDGKPLVLLSTETMVLKQTPDGWRIAHIHWSSRPKR</sequence>
<accession>A0A0A0F0W7</accession>
<dbReference type="InterPro" id="IPR037401">
    <property type="entry name" value="SnoaL-like"/>
</dbReference>
<name>A0A0A0F0W7_9GAMM</name>
<comment type="caution">
    <text evidence="4">The sequence shown here is derived from an EMBL/GenBank/DDBJ whole genome shotgun (WGS) entry which is preliminary data.</text>
</comment>
<evidence type="ECO:0000256" key="1">
    <source>
        <dbReference type="SAM" id="MobiDB-lite"/>
    </source>
</evidence>
<protein>
    <submittedName>
        <fullName evidence="4">Transposase</fullName>
    </submittedName>
</protein>
<feature type="chain" id="PRO_5001969376" evidence="2">
    <location>
        <begin position="23"/>
        <end position="173"/>
    </location>
</feature>
<evidence type="ECO:0000256" key="2">
    <source>
        <dbReference type="SAM" id="SignalP"/>
    </source>
</evidence>
<reference evidence="4 5" key="1">
    <citation type="journal article" date="2015" name="Stand. Genomic Sci.">
        <title>Genomic information of the arsenic-resistant bacterium Lysobacter arseniciresistens type strain ZS79(T) and comparison of Lysobacter draft genomes.</title>
        <authorList>
            <person name="Liu L."/>
            <person name="Zhang S."/>
            <person name="Luo M."/>
            <person name="Wang G."/>
        </authorList>
    </citation>
    <scope>NUCLEOTIDE SEQUENCE [LARGE SCALE GENOMIC DNA]</scope>
    <source>
        <strain evidence="4 5">ZS79</strain>
    </source>
</reference>
<organism evidence="4 5">
    <name type="scientific">Lysobacter arseniciresistens ZS79</name>
    <dbReference type="NCBI Taxonomy" id="913325"/>
    <lineage>
        <taxon>Bacteria</taxon>
        <taxon>Pseudomonadati</taxon>
        <taxon>Pseudomonadota</taxon>
        <taxon>Gammaproteobacteria</taxon>
        <taxon>Lysobacterales</taxon>
        <taxon>Lysobacteraceae</taxon>
        <taxon>Novilysobacter</taxon>
    </lineage>
</organism>
<dbReference type="Proteomes" id="UP000029989">
    <property type="component" value="Unassembled WGS sequence"/>
</dbReference>
<dbReference type="SUPFAM" id="SSF54427">
    <property type="entry name" value="NTF2-like"/>
    <property type="match status" value="1"/>
</dbReference>
<dbReference type="eggNOG" id="COG4319">
    <property type="taxonomic scope" value="Bacteria"/>
</dbReference>
<dbReference type="RefSeq" id="WP_036209397.1">
    <property type="nucleotide sequence ID" value="NZ_AVPT01000008.1"/>
</dbReference>
<evidence type="ECO:0000259" key="3">
    <source>
        <dbReference type="Pfam" id="PF13474"/>
    </source>
</evidence>
<feature type="domain" description="SnoaL-like" evidence="3">
    <location>
        <begin position="55"/>
        <end position="168"/>
    </location>
</feature>
<dbReference type="STRING" id="913325.N799_13070"/>